<feature type="compositionally biased region" description="Basic and acidic residues" evidence="1">
    <location>
        <begin position="136"/>
        <end position="154"/>
    </location>
</feature>
<dbReference type="OrthoDB" id="8777086at2"/>
<comment type="caution">
    <text evidence="3">The sequence shown here is derived from an EMBL/GenBank/DDBJ whole genome shotgun (WGS) entry which is preliminary data.</text>
</comment>
<protein>
    <recommendedName>
        <fullName evidence="5">Lipoprotein</fullName>
    </recommendedName>
</protein>
<reference evidence="3 4" key="1">
    <citation type="submission" date="2018-02" db="EMBL/GenBank/DDBJ databases">
        <title>Solimicrobium silvestre gen. nov., sp. nov., isolated from alpine forest soil.</title>
        <authorList>
            <person name="Margesin R."/>
            <person name="Albuquerque L."/>
            <person name="Zhang D.-C."/>
            <person name="Froufe H.J.C."/>
            <person name="Severino R."/>
            <person name="Roxo I."/>
            <person name="Egas C."/>
            <person name="Da Costa M.S."/>
        </authorList>
    </citation>
    <scope>NUCLEOTIDE SEQUENCE [LARGE SCALE GENOMIC DNA]</scope>
    <source>
        <strain evidence="3 4">S20-91</strain>
    </source>
</reference>
<feature type="region of interest" description="Disordered" evidence="1">
    <location>
        <begin position="121"/>
        <end position="154"/>
    </location>
</feature>
<dbReference type="EMBL" id="PUGF01000015">
    <property type="protein sequence ID" value="PRC92192.1"/>
    <property type="molecule type" value="Genomic_DNA"/>
</dbReference>
<evidence type="ECO:0008006" key="5">
    <source>
        <dbReference type="Google" id="ProtNLM"/>
    </source>
</evidence>
<dbReference type="Proteomes" id="UP000237839">
    <property type="component" value="Unassembled WGS sequence"/>
</dbReference>
<proteinExistence type="predicted"/>
<feature type="chain" id="PRO_5015640354" description="Lipoprotein" evidence="2">
    <location>
        <begin position="23"/>
        <end position="154"/>
    </location>
</feature>
<accession>A0A2S9GWU6</accession>
<dbReference type="AlphaFoldDB" id="A0A2S9GWU6"/>
<dbReference type="RefSeq" id="WP_105532851.1">
    <property type="nucleotide sequence ID" value="NZ_PUGF01000015.1"/>
</dbReference>
<keyword evidence="4" id="KW-1185">Reference proteome</keyword>
<organism evidence="3 4">
    <name type="scientific">Solimicrobium silvestre</name>
    <dbReference type="NCBI Taxonomy" id="2099400"/>
    <lineage>
        <taxon>Bacteria</taxon>
        <taxon>Pseudomonadati</taxon>
        <taxon>Pseudomonadota</taxon>
        <taxon>Betaproteobacteria</taxon>
        <taxon>Burkholderiales</taxon>
        <taxon>Oxalobacteraceae</taxon>
        <taxon>Solimicrobium</taxon>
    </lineage>
</organism>
<evidence type="ECO:0000256" key="1">
    <source>
        <dbReference type="SAM" id="MobiDB-lite"/>
    </source>
</evidence>
<sequence>MNWFKRASAVLLVSLCSACANSPPVIDTNVTINFPEVAPIVSVEQADAALEAVALSRAQIDWRFRQKEQICYTKFFMNHCMLEAKEQRRIDLATVKKSEVAANYFKRKNNVEEMDRALVEKNLAHPLPGTTPNDDAENKSDKPATTDLVKKPVN</sequence>
<feature type="signal peptide" evidence="2">
    <location>
        <begin position="1"/>
        <end position="22"/>
    </location>
</feature>
<evidence type="ECO:0000313" key="3">
    <source>
        <dbReference type="EMBL" id="PRC92192.1"/>
    </source>
</evidence>
<gene>
    <name evidence="3" type="ORF">S2091_3108</name>
</gene>
<evidence type="ECO:0000256" key="2">
    <source>
        <dbReference type="SAM" id="SignalP"/>
    </source>
</evidence>
<evidence type="ECO:0000313" key="4">
    <source>
        <dbReference type="Proteomes" id="UP000237839"/>
    </source>
</evidence>
<name>A0A2S9GWU6_9BURK</name>
<keyword evidence="2" id="KW-0732">Signal</keyword>